<keyword evidence="1" id="KW-0472">Membrane</keyword>
<organism evidence="2 3">
    <name type="scientific">Merismopedia glauca CCAP 1448/3</name>
    <dbReference type="NCBI Taxonomy" id="1296344"/>
    <lineage>
        <taxon>Bacteria</taxon>
        <taxon>Bacillati</taxon>
        <taxon>Cyanobacteriota</taxon>
        <taxon>Cyanophyceae</taxon>
        <taxon>Synechococcales</taxon>
        <taxon>Merismopediaceae</taxon>
        <taxon>Merismopedia</taxon>
    </lineage>
</organism>
<evidence type="ECO:0000313" key="2">
    <source>
        <dbReference type="EMBL" id="PSB04491.1"/>
    </source>
</evidence>
<accession>A0A2T1C8D1</accession>
<dbReference type="EMBL" id="PVWJ01000011">
    <property type="protein sequence ID" value="PSB04491.1"/>
    <property type="molecule type" value="Genomic_DNA"/>
</dbReference>
<feature type="transmembrane region" description="Helical" evidence="1">
    <location>
        <begin position="46"/>
        <end position="66"/>
    </location>
</feature>
<proteinExistence type="predicted"/>
<dbReference type="RefSeq" id="WP_106287263.1">
    <property type="nucleotide sequence ID" value="NZ_CAWNTC010000180.1"/>
</dbReference>
<comment type="caution">
    <text evidence="2">The sequence shown here is derived from an EMBL/GenBank/DDBJ whole genome shotgun (WGS) entry which is preliminary data.</text>
</comment>
<gene>
    <name evidence="2" type="ORF">C7B64_03470</name>
</gene>
<keyword evidence="1" id="KW-0812">Transmembrane</keyword>
<feature type="transmembrane region" description="Helical" evidence="1">
    <location>
        <begin position="20"/>
        <end position="39"/>
    </location>
</feature>
<reference evidence="2 3" key="2">
    <citation type="submission" date="2018-03" db="EMBL/GenBank/DDBJ databases">
        <title>The ancient ancestry and fast evolution of plastids.</title>
        <authorList>
            <person name="Moore K.R."/>
            <person name="Magnabosco C."/>
            <person name="Momper L."/>
            <person name="Gold D.A."/>
            <person name="Bosak T."/>
            <person name="Fournier G.P."/>
        </authorList>
    </citation>
    <scope>NUCLEOTIDE SEQUENCE [LARGE SCALE GENOMIC DNA]</scope>
    <source>
        <strain evidence="2 3">CCAP 1448/3</strain>
    </source>
</reference>
<keyword evidence="3" id="KW-1185">Reference proteome</keyword>
<name>A0A2T1C8D1_9CYAN</name>
<evidence type="ECO:0000313" key="3">
    <source>
        <dbReference type="Proteomes" id="UP000238762"/>
    </source>
</evidence>
<sequence length="265" mass="30311">MKIIEDNQECLILNSKYPVWQIILLAVTGIPSCLFLLSFGLLIHNLICVGVASVVLVGVLYFLILFTQDKTYDFDIKTGTISIHRKYLFTNLLAKSLEFPKEIVTGIKITISDGDEDYFYQVNLILASTHRQIYLASYSSDDLVNAQNIVQKIASVLQIPILDDEEEKAKTTPYIYDWKQRELEIENQENSLSQGAENPQTYLEIGLLIYQQPGRYNRRRATLYLQEAEDSFLANNQPLLAAETKVLKTLMKWNYPLSISFLALL</sequence>
<dbReference type="Proteomes" id="UP000238762">
    <property type="component" value="Unassembled WGS sequence"/>
</dbReference>
<dbReference type="AlphaFoldDB" id="A0A2T1C8D1"/>
<evidence type="ECO:0000256" key="1">
    <source>
        <dbReference type="SAM" id="Phobius"/>
    </source>
</evidence>
<keyword evidence="1" id="KW-1133">Transmembrane helix</keyword>
<protein>
    <submittedName>
        <fullName evidence="2">Uncharacterized protein</fullName>
    </submittedName>
</protein>
<reference evidence="2 3" key="1">
    <citation type="submission" date="2018-02" db="EMBL/GenBank/DDBJ databases">
        <authorList>
            <person name="Cohen D.B."/>
            <person name="Kent A.D."/>
        </authorList>
    </citation>
    <scope>NUCLEOTIDE SEQUENCE [LARGE SCALE GENOMIC DNA]</scope>
    <source>
        <strain evidence="2 3">CCAP 1448/3</strain>
    </source>
</reference>